<dbReference type="EMBL" id="FOJW01000023">
    <property type="protein sequence ID" value="SFB38423.1"/>
    <property type="molecule type" value="Genomic_DNA"/>
</dbReference>
<dbReference type="Proteomes" id="UP000198642">
    <property type="component" value="Unassembled WGS sequence"/>
</dbReference>
<evidence type="ECO:0000313" key="2">
    <source>
        <dbReference type="EMBL" id="SFB38423.1"/>
    </source>
</evidence>
<accession>A0A1I1APZ9</accession>
<gene>
    <name evidence="2" type="ORF">SAMN04488072_1232</name>
</gene>
<dbReference type="AlphaFoldDB" id="A0A1I1APZ9"/>
<feature type="region of interest" description="Disordered" evidence="1">
    <location>
        <begin position="211"/>
        <end position="230"/>
    </location>
</feature>
<keyword evidence="3" id="KW-1185">Reference proteome</keyword>
<evidence type="ECO:0000256" key="1">
    <source>
        <dbReference type="SAM" id="MobiDB-lite"/>
    </source>
</evidence>
<sequence length="351" mass="40866">MNSRDRLRDGELRRRMEDELIEVIKNHSMLKELRERRRREDLQSKIQDDKPLTDMIDNILKKSPTLSQIFLKGERLSNPLNLHEVGEQKQFEGKFFPTFFQIKGRKKDKFVKRVPKNVRTRVNFETDAENEYFDRDNQPGKEQLNLNGEIAENYNLNLHNGIATVNIRIPEEAIIGQELNYTLIVDDETRFEPFVEEFTIIVEEEQKYKNKGVKGKRKKGRGNGDDAREDESRLALPNVIEIRKDEWEKHNLTDESALKVVNNGDSGFDFYINLDNIHLLTEKKSKSLQGASIIENRYKYGMVLLGLGVINHLNSEDTDEDPSVKAEEFTKMVSPMLIPMIESLGNLQEDE</sequence>
<reference evidence="2 3" key="1">
    <citation type="submission" date="2016-10" db="EMBL/GenBank/DDBJ databases">
        <authorList>
            <person name="de Groot N.N."/>
        </authorList>
    </citation>
    <scope>NUCLEOTIDE SEQUENCE [LARGE SCALE GENOMIC DNA]</scope>
    <source>
        <strain evidence="2 3">CGMCC 1.3702</strain>
    </source>
</reference>
<dbReference type="RefSeq" id="WP_090241469.1">
    <property type="nucleotide sequence ID" value="NZ_FOJW01000023.1"/>
</dbReference>
<feature type="compositionally biased region" description="Basic residues" evidence="1">
    <location>
        <begin position="211"/>
        <end position="221"/>
    </location>
</feature>
<name>A0A1I1APZ9_9BACI</name>
<organism evidence="2 3">
    <name type="scientific">Lentibacillus halodurans</name>
    <dbReference type="NCBI Taxonomy" id="237679"/>
    <lineage>
        <taxon>Bacteria</taxon>
        <taxon>Bacillati</taxon>
        <taxon>Bacillota</taxon>
        <taxon>Bacilli</taxon>
        <taxon>Bacillales</taxon>
        <taxon>Bacillaceae</taxon>
        <taxon>Lentibacillus</taxon>
    </lineage>
</organism>
<evidence type="ECO:0000313" key="3">
    <source>
        <dbReference type="Proteomes" id="UP000198642"/>
    </source>
</evidence>
<dbReference type="OrthoDB" id="779545at2"/>
<protein>
    <submittedName>
        <fullName evidence="2">Uncharacterized protein</fullName>
    </submittedName>
</protein>
<proteinExistence type="predicted"/>